<reference evidence="4" key="3">
    <citation type="submission" date="2017-01" db="EMBL/GenBank/DDBJ databases">
        <authorList>
            <person name="Varghese N."/>
            <person name="Submissions S."/>
        </authorList>
    </citation>
    <scope>NUCLEOTIDE SEQUENCE [LARGE SCALE GENOMIC DNA]</scope>
    <source>
        <strain evidence="4">DSM 21068</strain>
    </source>
</reference>
<dbReference type="AlphaFoldDB" id="A0A1N7K7Y1"/>
<dbReference type="OrthoDB" id="10007775at2"/>
<keyword evidence="5" id="KW-1185">Reference proteome</keyword>
<feature type="domain" description="HTH cro/C1-type" evidence="1">
    <location>
        <begin position="10"/>
        <end position="64"/>
    </location>
</feature>
<dbReference type="Gene3D" id="1.10.260.40">
    <property type="entry name" value="lambda repressor-like DNA-binding domains"/>
    <property type="match status" value="1"/>
</dbReference>
<evidence type="ECO:0000313" key="3">
    <source>
        <dbReference type="EMBL" id="SIS57668.1"/>
    </source>
</evidence>
<dbReference type="Proteomes" id="UP000238314">
    <property type="component" value="Unassembled WGS sequence"/>
</dbReference>
<dbReference type="SMART" id="SM00530">
    <property type="entry name" value="HTH_XRE"/>
    <property type="match status" value="1"/>
</dbReference>
<dbReference type="STRING" id="551459.SAMN05421796_101374"/>
<evidence type="ECO:0000313" key="2">
    <source>
        <dbReference type="EMBL" id="PQA96451.1"/>
    </source>
</evidence>
<proteinExistence type="predicted"/>
<dbReference type="Pfam" id="PF01381">
    <property type="entry name" value="HTH_3"/>
    <property type="match status" value="1"/>
</dbReference>
<dbReference type="SUPFAM" id="SSF47413">
    <property type="entry name" value="lambda repressor-like DNA-binding domains"/>
    <property type="match status" value="1"/>
</dbReference>
<reference evidence="3" key="2">
    <citation type="submission" date="2017-01" db="EMBL/GenBank/DDBJ databases">
        <authorList>
            <person name="Mah S.A."/>
            <person name="Swanson W.J."/>
            <person name="Moy G.W."/>
            <person name="Vacquier V.D."/>
        </authorList>
    </citation>
    <scope>NUCLEOTIDE SEQUENCE [LARGE SCALE GENOMIC DNA]</scope>
    <source>
        <strain evidence="3">DSM 21068</strain>
    </source>
</reference>
<dbReference type="RefSeq" id="WP_076449234.1">
    <property type="nucleotide sequence ID" value="NZ_FTOJ01000001.1"/>
</dbReference>
<protein>
    <submittedName>
        <fullName evidence="3">Helix-turn-helix</fullName>
    </submittedName>
</protein>
<dbReference type="EMBL" id="MUGO01000003">
    <property type="protein sequence ID" value="PQA96451.1"/>
    <property type="molecule type" value="Genomic_DNA"/>
</dbReference>
<gene>
    <name evidence="2" type="ORF">B0A70_04880</name>
    <name evidence="3" type="ORF">SAMN05421796_101374</name>
</gene>
<dbReference type="Proteomes" id="UP000186246">
    <property type="component" value="Unassembled WGS sequence"/>
</dbReference>
<dbReference type="EMBL" id="FTOJ01000001">
    <property type="protein sequence ID" value="SIS57668.1"/>
    <property type="molecule type" value="Genomic_DNA"/>
</dbReference>
<evidence type="ECO:0000259" key="1">
    <source>
        <dbReference type="PROSITE" id="PS50943"/>
    </source>
</evidence>
<name>A0A1N7K7Y1_9FLAO</name>
<evidence type="ECO:0000313" key="5">
    <source>
        <dbReference type="Proteomes" id="UP000238314"/>
    </source>
</evidence>
<dbReference type="CDD" id="cd00093">
    <property type="entry name" value="HTH_XRE"/>
    <property type="match status" value="1"/>
</dbReference>
<evidence type="ECO:0000313" key="4">
    <source>
        <dbReference type="Proteomes" id="UP000186246"/>
    </source>
</evidence>
<dbReference type="InterPro" id="IPR001387">
    <property type="entry name" value="Cro/C1-type_HTH"/>
</dbReference>
<organism evidence="3 4">
    <name type="scientific">Chryseobacterium piscicola</name>
    <dbReference type="NCBI Taxonomy" id="551459"/>
    <lineage>
        <taxon>Bacteria</taxon>
        <taxon>Pseudomonadati</taxon>
        <taxon>Bacteroidota</taxon>
        <taxon>Flavobacteriia</taxon>
        <taxon>Flavobacteriales</taxon>
        <taxon>Weeksellaceae</taxon>
        <taxon>Chryseobacterium group</taxon>
        <taxon>Chryseobacterium</taxon>
    </lineage>
</organism>
<sequence length="137" mass="15786">MSNFKLGDKLLKVRVEKKLSKQEVANRLNMDITTYGRVEKGERDLELDKLKLLPDALGIKPEEILELLELDKSSVFNISGDYASNGSGNGYVQNLHTESKENLNEIKDLYNNLISQKDQLIFQLQEEIKRFKIQVEM</sequence>
<dbReference type="PROSITE" id="PS50943">
    <property type="entry name" value="HTH_CROC1"/>
    <property type="match status" value="1"/>
</dbReference>
<reference evidence="2 5" key="1">
    <citation type="submission" date="2016-11" db="EMBL/GenBank/DDBJ databases">
        <title>Whole genomes of Flavobacteriaceae.</title>
        <authorList>
            <person name="Stine C."/>
            <person name="Li C."/>
            <person name="Tadesse D."/>
        </authorList>
    </citation>
    <scope>NUCLEOTIDE SEQUENCE [LARGE SCALE GENOMIC DNA]</scope>
    <source>
        <strain evidence="2 5">DSM 21068</strain>
    </source>
</reference>
<accession>A0A1N7K7Y1</accession>
<dbReference type="InterPro" id="IPR010982">
    <property type="entry name" value="Lambda_DNA-bd_dom_sf"/>
</dbReference>
<dbReference type="GO" id="GO:0003677">
    <property type="term" value="F:DNA binding"/>
    <property type="evidence" value="ECO:0007669"/>
    <property type="project" value="InterPro"/>
</dbReference>